<name>A0ACB9RD04_9MYRT</name>
<sequence length="207" mass="22712">MGSSYFRDPNMESERKTSDGIGGGGGRGSRRGKKTGHDKPKQPQRGLGVAQLEKIRLHGQLGVTNFYHPSLVNPYAPSTFDQWMQDDIRAHSAAPFPSSPFSYNSPSSSSSAASHGYNPHFLMGTDLESGGSIGYDDAVPVSYCPSWIHGRKPSNGAEFPRHIMRPMTPTRNLLNFSLEADSRQKNNKDDSGGSEDQELDLELRLSR</sequence>
<evidence type="ECO:0000313" key="2">
    <source>
        <dbReference type="Proteomes" id="UP001057402"/>
    </source>
</evidence>
<comment type="caution">
    <text evidence="1">The sequence shown here is derived from an EMBL/GenBank/DDBJ whole genome shotgun (WGS) entry which is preliminary data.</text>
</comment>
<gene>
    <name evidence="1" type="ORF">MLD38_014341</name>
</gene>
<organism evidence="1 2">
    <name type="scientific">Melastoma candidum</name>
    <dbReference type="NCBI Taxonomy" id="119954"/>
    <lineage>
        <taxon>Eukaryota</taxon>
        <taxon>Viridiplantae</taxon>
        <taxon>Streptophyta</taxon>
        <taxon>Embryophyta</taxon>
        <taxon>Tracheophyta</taxon>
        <taxon>Spermatophyta</taxon>
        <taxon>Magnoliopsida</taxon>
        <taxon>eudicotyledons</taxon>
        <taxon>Gunneridae</taxon>
        <taxon>Pentapetalae</taxon>
        <taxon>rosids</taxon>
        <taxon>malvids</taxon>
        <taxon>Myrtales</taxon>
        <taxon>Melastomataceae</taxon>
        <taxon>Melastomatoideae</taxon>
        <taxon>Melastomateae</taxon>
        <taxon>Melastoma</taxon>
    </lineage>
</organism>
<dbReference type="Proteomes" id="UP001057402">
    <property type="component" value="Chromosome 4"/>
</dbReference>
<dbReference type="EMBL" id="CM042883">
    <property type="protein sequence ID" value="KAI4376595.1"/>
    <property type="molecule type" value="Genomic_DNA"/>
</dbReference>
<keyword evidence="2" id="KW-1185">Reference proteome</keyword>
<accession>A0ACB9RD04</accession>
<evidence type="ECO:0000313" key="1">
    <source>
        <dbReference type="EMBL" id="KAI4376595.1"/>
    </source>
</evidence>
<reference evidence="2" key="1">
    <citation type="journal article" date="2023" name="Front. Plant Sci.">
        <title>Chromosomal-level genome assembly of Melastoma candidum provides insights into trichome evolution.</title>
        <authorList>
            <person name="Zhong Y."/>
            <person name="Wu W."/>
            <person name="Sun C."/>
            <person name="Zou P."/>
            <person name="Liu Y."/>
            <person name="Dai S."/>
            <person name="Zhou R."/>
        </authorList>
    </citation>
    <scope>NUCLEOTIDE SEQUENCE [LARGE SCALE GENOMIC DNA]</scope>
</reference>
<protein>
    <submittedName>
        <fullName evidence="1">Uncharacterized protein</fullName>
    </submittedName>
</protein>
<proteinExistence type="predicted"/>